<dbReference type="RefSeq" id="WP_390226810.1">
    <property type="nucleotide sequence ID" value="NZ_JBHSCN010000002.1"/>
</dbReference>
<reference evidence="9" key="1">
    <citation type="journal article" date="2019" name="Int. J. Syst. Evol. Microbiol.">
        <title>The Global Catalogue of Microorganisms (GCM) 10K type strain sequencing project: providing services to taxonomists for standard genome sequencing and annotation.</title>
        <authorList>
            <consortium name="The Broad Institute Genomics Platform"/>
            <consortium name="The Broad Institute Genome Sequencing Center for Infectious Disease"/>
            <person name="Wu L."/>
            <person name="Ma J."/>
        </authorList>
    </citation>
    <scope>NUCLEOTIDE SEQUENCE [LARGE SCALE GENOMIC DNA]</scope>
    <source>
        <strain evidence="9">CGMCC 1.10363</strain>
    </source>
</reference>
<dbReference type="PANTHER" id="PTHR43791:SF36">
    <property type="entry name" value="TRANSPORTER, PUTATIVE (AFU_ORTHOLOGUE AFUA_6G08340)-RELATED"/>
    <property type="match status" value="1"/>
</dbReference>
<dbReference type="InterPro" id="IPR011701">
    <property type="entry name" value="MFS"/>
</dbReference>
<feature type="transmembrane region" description="Helical" evidence="6">
    <location>
        <begin position="325"/>
        <end position="345"/>
    </location>
</feature>
<dbReference type="Gene3D" id="1.20.1250.20">
    <property type="entry name" value="MFS general substrate transporter like domains"/>
    <property type="match status" value="2"/>
</dbReference>
<evidence type="ECO:0000313" key="8">
    <source>
        <dbReference type="EMBL" id="MFC4242032.1"/>
    </source>
</evidence>
<proteinExistence type="predicted"/>
<dbReference type="CDD" id="cd17319">
    <property type="entry name" value="MFS_ExuT_GudP_like"/>
    <property type="match status" value="1"/>
</dbReference>
<dbReference type="Proteomes" id="UP001595900">
    <property type="component" value="Unassembled WGS sequence"/>
</dbReference>
<keyword evidence="5 6" id="KW-0472">Membrane</keyword>
<accession>A0ABV8Q0Q0</accession>
<feature type="transmembrane region" description="Helical" evidence="6">
    <location>
        <begin position="90"/>
        <end position="109"/>
    </location>
</feature>
<dbReference type="Pfam" id="PF07690">
    <property type="entry name" value="MFS_1"/>
    <property type="match status" value="1"/>
</dbReference>
<feature type="transmembrane region" description="Helical" evidence="6">
    <location>
        <begin position="58"/>
        <end position="78"/>
    </location>
</feature>
<name>A0ABV8Q0Q0_9MICO</name>
<evidence type="ECO:0000259" key="7">
    <source>
        <dbReference type="PROSITE" id="PS50850"/>
    </source>
</evidence>
<gene>
    <name evidence="8" type="ORF">ACFOYW_01495</name>
</gene>
<keyword evidence="4 6" id="KW-1133">Transmembrane helix</keyword>
<dbReference type="InterPro" id="IPR036259">
    <property type="entry name" value="MFS_trans_sf"/>
</dbReference>
<evidence type="ECO:0000313" key="9">
    <source>
        <dbReference type="Proteomes" id="UP001595900"/>
    </source>
</evidence>
<keyword evidence="2" id="KW-0813">Transport</keyword>
<dbReference type="PROSITE" id="PS50850">
    <property type="entry name" value="MFS"/>
    <property type="match status" value="1"/>
</dbReference>
<feature type="transmembrane region" description="Helical" evidence="6">
    <location>
        <begin position="292"/>
        <end position="313"/>
    </location>
</feature>
<dbReference type="EMBL" id="JBHSCN010000002">
    <property type="protein sequence ID" value="MFC4242032.1"/>
    <property type="molecule type" value="Genomic_DNA"/>
</dbReference>
<evidence type="ECO:0000256" key="2">
    <source>
        <dbReference type="ARBA" id="ARBA00022448"/>
    </source>
</evidence>
<feature type="transmembrane region" description="Helical" evidence="6">
    <location>
        <begin position="382"/>
        <end position="404"/>
    </location>
</feature>
<organism evidence="8 9">
    <name type="scientific">Gryllotalpicola reticulitermitis</name>
    <dbReference type="NCBI Taxonomy" id="1184153"/>
    <lineage>
        <taxon>Bacteria</taxon>
        <taxon>Bacillati</taxon>
        <taxon>Actinomycetota</taxon>
        <taxon>Actinomycetes</taxon>
        <taxon>Micrococcales</taxon>
        <taxon>Microbacteriaceae</taxon>
        <taxon>Gryllotalpicola</taxon>
    </lineage>
</organism>
<feature type="transmembrane region" description="Helical" evidence="6">
    <location>
        <begin position="250"/>
        <end position="272"/>
    </location>
</feature>
<comment type="caution">
    <text evidence="8">The sequence shown here is derived from an EMBL/GenBank/DDBJ whole genome shotgun (WGS) entry which is preliminary data.</text>
</comment>
<feature type="transmembrane region" description="Helical" evidence="6">
    <location>
        <begin position="184"/>
        <end position="204"/>
    </location>
</feature>
<feature type="transmembrane region" description="Helical" evidence="6">
    <location>
        <begin position="351"/>
        <end position="370"/>
    </location>
</feature>
<feature type="transmembrane region" description="Helical" evidence="6">
    <location>
        <begin position="20"/>
        <end position="38"/>
    </location>
</feature>
<evidence type="ECO:0000256" key="6">
    <source>
        <dbReference type="SAM" id="Phobius"/>
    </source>
</evidence>
<protein>
    <submittedName>
        <fullName evidence="8">MFS transporter</fullName>
    </submittedName>
</protein>
<feature type="transmembrane region" description="Helical" evidence="6">
    <location>
        <begin position="148"/>
        <end position="172"/>
    </location>
</feature>
<dbReference type="InterPro" id="IPR020846">
    <property type="entry name" value="MFS_dom"/>
</dbReference>
<evidence type="ECO:0000256" key="1">
    <source>
        <dbReference type="ARBA" id="ARBA00004651"/>
    </source>
</evidence>
<evidence type="ECO:0000256" key="5">
    <source>
        <dbReference type="ARBA" id="ARBA00023136"/>
    </source>
</evidence>
<sequence length="460" mass="49980">MSIAAGQLTDREQGAVIRKLALRLIPILAFAYFINSLDKTNISLAALQMNKALGLTDAAFGLASGLLFVGYAVFEIPSNMILYKVGARRWIARIMISWGLVAAATSLVWGPGSLYVLRILLGIAEAGFYPGVLLYFTLWVPRRWRGQLFAWFVFGGAISGVIGSPLTGLLLSVQNYFGAGSWRAMFIIEGLPAIIIGILCLFLLQDHPKDAKWLTTSERSWLVDTLDRERTETEALNLTGHANRSIWRSLIVGPVLFMALIYFCAKFGQYALNFFLPLMIQQFEHNAGHNLSTFHISLLTALPALIALFPAIWWAAHSDKTKERVWHAAIPQFLACVGIVASVMFHNPVLIMIALIIATLGTGAQSAPFFQIPPSFLTGMAAATSFAVINSIGNLGGFVAPTAFGILHDWTGNYNIASLIMGAVALAGAIMTLLIPRLLRPKGGSAERTTMPTEAAANLQ</sequence>
<evidence type="ECO:0000256" key="3">
    <source>
        <dbReference type="ARBA" id="ARBA00022692"/>
    </source>
</evidence>
<dbReference type="PANTHER" id="PTHR43791">
    <property type="entry name" value="PERMEASE-RELATED"/>
    <property type="match status" value="1"/>
</dbReference>
<evidence type="ECO:0000256" key="4">
    <source>
        <dbReference type="ARBA" id="ARBA00022989"/>
    </source>
</evidence>
<dbReference type="SUPFAM" id="SSF103473">
    <property type="entry name" value="MFS general substrate transporter"/>
    <property type="match status" value="1"/>
</dbReference>
<comment type="subcellular location">
    <subcellularLocation>
        <location evidence="1">Cell membrane</location>
        <topology evidence="1">Multi-pass membrane protein</topology>
    </subcellularLocation>
</comment>
<feature type="transmembrane region" description="Helical" evidence="6">
    <location>
        <begin position="115"/>
        <end position="136"/>
    </location>
</feature>
<keyword evidence="3 6" id="KW-0812">Transmembrane</keyword>
<feature type="transmembrane region" description="Helical" evidence="6">
    <location>
        <begin position="416"/>
        <end position="435"/>
    </location>
</feature>
<feature type="domain" description="Major facilitator superfamily (MFS) profile" evidence="7">
    <location>
        <begin position="24"/>
        <end position="440"/>
    </location>
</feature>
<keyword evidence="9" id="KW-1185">Reference proteome</keyword>